<dbReference type="EMBL" id="LAZR01010467">
    <property type="protein sequence ID" value="KKM66765.1"/>
    <property type="molecule type" value="Genomic_DNA"/>
</dbReference>
<protein>
    <submittedName>
        <fullName evidence="1">Uncharacterized protein</fullName>
    </submittedName>
</protein>
<reference evidence="1" key="1">
    <citation type="journal article" date="2015" name="Nature">
        <title>Complex archaea that bridge the gap between prokaryotes and eukaryotes.</title>
        <authorList>
            <person name="Spang A."/>
            <person name="Saw J.H."/>
            <person name="Jorgensen S.L."/>
            <person name="Zaremba-Niedzwiedzka K."/>
            <person name="Martijn J."/>
            <person name="Lind A.E."/>
            <person name="van Eijk R."/>
            <person name="Schleper C."/>
            <person name="Guy L."/>
            <person name="Ettema T.J."/>
        </authorList>
    </citation>
    <scope>NUCLEOTIDE SEQUENCE</scope>
</reference>
<accession>A0A0F9LQU9</accession>
<name>A0A0F9LQU9_9ZZZZ</name>
<evidence type="ECO:0000313" key="1">
    <source>
        <dbReference type="EMBL" id="KKM66765.1"/>
    </source>
</evidence>
<gene>
    <name evidence="1" type="ORF">LCGC14_1477870</name>
</gene>
<proteinExistence type="predicted"/>
<organism evidence="1">
    <name type="scientific">marine sediment metagenome</name>
    <dbReference type="NCBI Taxonomy" id="412755"/>
    <lineage>
        <taxon>unclassified sequences</taxon>
        <taxon>metagenomes</taxon>
        <taxon>ecological metagenomes</taxon>
    </lineage>
</organism>
<comment type="caution">
    <text evidence="1">The sequence shown here is derived from an EMBL/GenBank/DDBJ whole genome shotgun (WGS) entry which is preliminary data.</text>
</comment>
<dbReference type="AlphaFoldDB" id="A0A0F9LQU9"/>
<sequence length="139" mass="15895">MSGKIENPISLDIGITAMSNPSSGTLKILLANFDIGQSVRRTGKLKSLEIEDIRKIRFSDKERMVRPVTMGDLSTAYRTTGIPNITTYFTSQKNYRVYSKSAMTNYENTRKMVNSWVEENIYSLMNLSVKRFDVIFGYQ</sequence>